<name>A0ABP6XFV2_9FLAO</name>
<reference evidence="3" key="1">
    <citation type="journal article" date="2019" name="Int. J. Syst. Evol. Microbiol.">
        <title>The Global Catalogue of Microorganisms (GCM) 10K type strain sequencing project: providing services to taxonomists for standard genome sequencing and annotation.</title>
        <authorList>
            <consortium name="The Broad Institute Genomics Platform"/>
            <consortium name="The Broad Institute Genome Sequencing Center for Infectious Disease"/>
            <person name="Wu L."/>
            <person name="Ma J."/>
        </authorList>
    </citation>
    <scope>NUCLEOTIDE SEQUENCE [LARGE SCALE GENOMIC DNA]</scope>
    <source>
        <strain evidence="3">JCM 17111</strain>
    </source>
</reference>
<sequence length="225" mass="24682">MTRVFTIFTILMSAAMLAQQPIEKTIGEFNELKVYDLIEVKMIKSKEDKVLISGENSEHVLVNNKNGTLKIKMSLKQIFDGNKTKVTLYYSGVDIIDANEGAKIYVNDPIKQFEIDLRAQEGANIEVKLDTDYTTAKAVTGGIITVAGKSKSQKISLLTGGIFNGETFKTEKTNVSINAAGEAYVNASDEVDIKIRAGGDVYIYGNPKTVSESKVLGGRVKRMEN</sequence>
<keyword evidence="3" id="KW-1185">Reference proteome</keyword>
<dbReference type="Gene3D" id="2.160.20.120">
    <property type="match status" value="1"/>
</dbReference>
<dbReference type="InterPro" id="IPR021255">
    <property type="entry name" value="DUF2807"/>
</dbReference>
<accession>A0ABP6XFV2</accession>
<feature type="domain" description="Putative auto-transporter adhesin head GIN" evidence="1">
    <location>
        <begin position="28"/>
        <end position="207"/>
    </location>
</feature>
<dbReference type="Pfam" id="PF10988">
    <property type="entry name" value="DUF2807"/>
    <property type="match status" value="1"/>
</dbReference>
<dbReference type="Proteomes" id="UP001500954">
    <property type="component" value="Unassembled WGS sequence"/>
</dbReference>
<comment type="caution">
    <text evidence="2">The sequence shown here is derived from an EMBL/GenBank/DDBJ whole genome shotgun (WGS) entry which is preliminary data.</text>
</comment>
<dbReference type="EMBL" id="BAABCY010000036">
    <property type="protein sequence ID" value="GAA3566604.1"/>
    <property type="molecule type" value="Genomic_DNA"/>
</dbReference>
<organism evidence="2 3">
    <name type="scientific">Snuella lapsa</name>
    <dbReference type="NCBI Taxonomy" id="870481"/>
    <lineage>
        <taxon>Bacteria</taxon>
        <taxon>Pseudomonadati</taxon>
        <taxon>Bacteroidota</taxon>
        <taxon>Flavobacteriia</taxon>
        <taxon>Flavobacteriales</taxon>
        <taxon>Flavobacteriaceae</taxon>
        <taxon>Snuella</taxon>
    </lineage>
</organism>
<evidence type="ECO:0000313" key="2">
    <source>
        <dbReference type="EMBL" id="GAA3566604.1"/>
    </source>
</evidence>
<gene>
    <name evidence="2" type="ORF">GCM10022395_16160</name>
</gene>
<evidence type="ECO:0000313" key="3">
    <source>
        <dbReference type="Proteomes" id="UP001500954"/>
    </source>
</evidence>
<proteinExistence type="predicted"/>
<evidence type="ECO:0000259" key="1">
    <source>
        <dbReference type="Pfam" id="PF10988"/>
    </source>
</evidence>
<protein>
    <submittedName>
        <fullName evidence="2">Head GIN domain-containing protein</fullName>
    </submittedName>
</protein>
<dbReference type="RefSeq" id="WP_345005415.1">
    <property type="nucleotide sequence ID" value="NZ_BAABCY010000036.1"/>
</dbReference>